<dbReference type="KEGG" id="bxe:Bxe_A2231"/>
<dbReference type="EMBL" id="CP000270">
    <property type="protein sequence ID" value="ABE30738.1"/>
    <property type="molecule type" value="Genomic_DNA"/>
</dbReference>
<organism evidence="2 3">
    <name type="scientific">Paraburkholderia xenovorans (strain LB400)</name>
    <dbReference type="NCBI Taxonomy" id="266265"/>
    <lineage>
        <taxon>Bacteria</taxon>
        <taxon>Pseudomonadati</taxon>
        <taxon>Pseudomonadota</taxon>
        <taxon>Betaproteobacteria</taxon>
        <taxon>Burkholderiales</taxon>
        <taxon>Burkholderiaceae</taxon>
        <taxon>Paraburkholderia</taxon>
    </lineage>
</organism>
<proteinExistence type="predicted"/>
<evidence type="ECO:0000256" key="1">
    <source>
        <dbReference type="SAM" id="MobiDB-lite"/>
    </source>
</evidence>
<reference evidence="2 3" key="1">
    <citation type="journal article" date="2006" name="Proc. Natl. Acad. Sci. U.S.A.">
        <title>Burkholderia xenovorans LB400 harbors a multi-replicon, 9.73-Mbp genome shaped for versatility.</title>
        <authorList>
            <person name="Chain P.S."/>
            <person name="Denef V.J."/>
            <person name="Konstantinidis K.T."/>
            <person name="Vergez L.M."/>
            <person name="Agullo L."/>
            <person name="Reyes V.L."/>
            <person name="Hauser L."/>
            <person name="Cordova M."/>
            <person name="Gomez L."/>
            <person name="Gonzalez M."/>
            <person name="Land M."/>
            <person name="Lao V."/>
            <person name="Larimer F."/>
            <person name="LiPuma J.J."/>
            <person name="Mahenthiralingam E."/>
            <person name="Malfatti S.A."/>
            <person name="Marx C.J."/>
            <person name="Parnell J.J."/>
            <person name="Ramette A."/>
            <person name="Richardson P."/>
            <person name="Seeger M."/>
            <person name="Smith D."/>
            <person name="Spilker T."/>
            <person name="Sul W.J."/>
            <person name="Tsoi T.V."/>
            <person name="Ulrich L.E."/>
            <person name="Zhulin I.B."/>
            <person name="Tiedje J.M."/>
        </authorList>
    </citation>
    <scope>NUCLEOTIDE SEQUENCE [LARGE SCALE GENOMIC DNA]</scope>
    <source>
        <strain evidence="2 3">LB400</strain>
    </source>
</reference>
<sequence length="79" mass="8678">MRDRTRDSGAGTRAGPQQDGRRESGGPAARRKRKAREPSLAIQSARLTLRGKNTATKIENNSKIFDALSVVKETDLKID</sequence>
<keyword evidence="3" id="KW-1185">Reference proteome</keyword>
<feature type="region of interest" description="Disordered" evidence="1">
    <location>
        <begin position="1"/>
        <end position="41"/>
    </location>
</feature>
<accession>Q13YV1</accession>
<evidence type="ECO:0000313" key="3">
    <source>
        <dbReference type="Proteomes" id="UP000001817"/>
    </source>
</evidence>
<name>Q13YV1_PARXL</name>
<dbReference type="Proteomes" id="UP000001817">
    <property type="component" value="Chromosome 1"/>
</dbReference>
<protein>
    <submittedName>
        <fullName evidence="2">Uncharacterized protein</fullName>
    </submittedName>
</protein>
<dbReference type="STRING" id="266265.Bxe_A2231"/>
<dbReference type="AlphaFoldDB" id="Q13YV1"/>
<evidence type="ECO:0000313" key="2">
    <source>
        <dbReference type="EMBL" id="ABE30738.1"/>
    </source>
</evidence>
<gene>
    <name evidence="2" type="ORF">Bxe_A2231</name>
</gene>